<keyword evidence="11" id="KW-0206">Cytoskeleton</keyword>
<evidence type="ECO:0000256" key="11">
    <source>
        <dbReference type="ARBA" id="ARBA00023212"/>
    </source>
</evidence>
<evidence type="ECO:0000256" key="12">
    <source>
        <dbReference type="ARBA" id="ARBA00023273"/>
    </source>
</evidence>
<evidence type="ECO:0000256" key="1">
    <source>
        <dbReference type="ARBA" id="ARBA00004611"/>
    </source>
</evidence>
<dbReference type="InterPro" id="IPR027417">
    <property type="entry name" value="P-loop_NTPase"/>
</dbReference>
<dbReference type="GO" id="GO:0005874">
    <property type="term" value="C:microtubule"/>
    <property type="evidence" value="ECO:0000318"/>
    <property type="project" value="GO_Central"/>
</dbReference>
<evidence type="ECO:0000256" key="6">
    <source>
        <dbReference type="ARBA" id="ARBA00022840"/>
    </source>
</evidence>
<keyword evidence="10 15" id="KW-0505">Motor protein</keyword>
<evidence type="ECO:0000256" key="9">
    <source>
        <dbReference type="ARBA" id="ARBA00023069"/>
    </source>
</evidence>
<dbReference type="GO" id="GO:0005737">
    <property type="term" value="C:cytoplasm"/>
    <property type="evidence" value="ECO:0000318"/>
    <property type="project" value="GO_Central"/>
</dbReference>
<protein>
    <recommendedName>
        <fullName evidence="16">Kinesin-like protein</fullName>
    </recommendedName>
</protein>
<dbReference type="RefSeq" id="XP_002116480.1">
    <property type="nucleotide sequence ID" value="XM_002116444.1"/>
</dbReference>
<feature type="binding site" evidence="15">
    <location>
        <begin position="93"/>
        <end position="100"/>
    </location>
    <ligand>
        <name>ATP</name>
        <dbReference type="ChEBI" id="CHEBI:30616"/>
    </ligand>
</feature>
<organism evidence="18 19">
    <name type="scientific">Trichoplax adhaerens</name>
    <name type="common">Trichoplax reptans</name>
    <dbReference type="NCBI Taxonomy" id="10228"/>
    <lineage>
        <taxon>Eukaryota</taxon>
        <taxon>Metazoa</taxon>
        <taxon>Placozoa</taxon>
        <taxon>Uniplacotomia</taxon>
        <taxon>Trichoplacea</taxon>
        <taxon>Trichoplacidae</taxon>
        <taxon>Trichoplax</taxon>
    </lineage>
</organism>
<reference evidence="18 19" key="1">
    <citation type="journal article" date="2008" name="Nature">
        <title>The Trichoplax genome and the nature of placozoans.</title>
        <authorList>
            <person name="Srivastava M."/>
            <person name="Begovic E."/>
            <person name="Chapman J."/>
            <person name="Putnam N.H."/>
            <person name="Hellsten U."/>
            <person name="Kawashima T."/>
            <person name="Kuo A."/>
            <person name="Mitros T."/>
            <person name="Salamov A."/>
            <person name="Carpenter M.L."/>
            <person name="Signorovitch A.Y."/>
            <person name="Moreno M.A."/>
            <person name="Kamm K."/>
            <person name="Grimwood J."/>
            <person name="Schmutz J."/>
            <person name="Shapiro H."/>
            <person name="Grigoriev I.V."/>
            <person name="Buss L.W."/>
            <person name="Schierwater B."/>
            <person name="Dellaporta S.L."/>
            <person name="Rokhsar D.S."/>
        </authorList>
    </citation>
    <scope>NUCLEOTIDE SEQUENCE [LARGE SCALE GENOMIC DNA]</scope>
    <source>
        <strain evidence="18 19">Grell-BS-1999</strain>
    </source>
</reference>
<keyword evidence="5 15" id="KW-0547">Nucleotide-binding</keyword>
<dbReference type="PANTHER" id="PTHR47968">
    <property type="entry name" value="CENTROMERE PROTEIN E"/>
    <property type="match status" value="1"/>
</dbReference>
<dbReference type="EMBL" id="DS985255">
    <property type="protein sequence ID" value="EDV21150.1"/>
    <property type="molecule type" value="Genomic_DNA"/>
</dbReference>
<sequence>MSKNSRVKVVVRSKPTANFAHEFMKIEPDHKTIVLHDEKATDNSFINNKVHDWTFNVDKVLHNASQEAVYDECGKDTVSKALNGYNSTIFAYGQTGAGKTFTITGTTENYKNRGIIPRAIAQIFQHVKEHTDTAYNISASYLEIYNETMFDLLSTLPEQKLYQHEQLQPMSVVEDPNGSTSVKGLRVQCITSEEEALNLLFEGETNRVIASHALNKSSSRSHCIFTVYIESRSRVDSMAKVISSKLHFVDLAGSERLGKTGSRGDTQKEAVYINKSLTFLEQVIIALADKKREHIPYRQSKLTHVLKDSIGGKCNTLMIANIWGESSQIEETSSTLRFAARVMCVPSEPALNIHYDAAQLILQYEKEIKALKLELAMHSTLANRGKISYDPISELRLQEIRREVRAFLSGQLETIEIESVRQVKAVFQEFKNQMR</sequence>
<evidence type="ECO:0000256" key="4">
    <source>
        <dbReference type="ARBA" id="ARBA00022701"/>
    </source>
</evidence>
<evidence type="ECO:0000256" key="3">
    <source>
        <dbReference type="ARBA" id="ARBA00022553"/>
    </source>
</evidence>
<evidence type="ECO:0000256" key="16">
    <source>
        <dbReference type="RuleBase" id="RU000394"/>
    </source>
</evidence>
<dbReference type="InterPro" id="IPR027640">
    <property type="entry name" value="Kinesin-like_fam"/>
</dbReference>
<dbReference type="SUPFAM" id="SSF52540">
    <property type="entry name" value="P-loop containing nucleoside triphosphate hydrolases"/>
    <property type="match status" value="1"/>
</dbReference>
<keyword evidence="6 15" id="KW-0067">ATP-binding</keyword>
<comment type="subcellular location">
    <subcellularLocation>
        <location evidence="1">Cytoplasm</location>
        <location evidence="1">Cytoskeleton</location>
        <location evidence="1">Flagellum axoneme</location>
    </subcellularLocation>
</comment>
<gene>
    <name evidence="18" type="ORF">TRIADDRAFT_30839</name>
</gene>
<dbReference type="FunFam" id="3.40.850.10:FF:000040">
    <property type="entry name" value="Kinesin-like protein"/>
    <property type="match status" value="1"/>
</dbReference>
<keyword evidence="8" id="KW-0175">Coiled coil</keyword>
<dbReference type="KEGG" id="tad:TRIADDRAFT_30839"/>
<evidence type="ECO:0000256" key="8">
    <source>
        <dbReference type="ARBA" id="ARBA00023054"/>
    </source>
</evidence>
<dbReference type="AlphaFoldDB" id="B3S877"/>
<dbReference type="InterPro" id="IPR019821">
    <property type="entry name" value="Kinesin_motor_CS"/>
</dbReference>
<keyword evidence="12" id="KW-0966">Cell projection</keyword>
<keyword evidence="4 16" id="KW-0493">Microtubule</keyword>
<keyword evidence="3" id="KW-0597">Phosphoprotein</keyword>
<keyword evidence="19" id="KW-1185">Reference proteome</keyword>
<keyword evidence="2" id="KW-0963">Cytoplasm</keyword>
<comment type="function">
    <text evidence="13">Essential for normal male fertility and for progressive motility of spermatozoa.</text>
</comment>
<dbReference type="PRINTS" id="PR00380">
    <property type="entry name" value="KINESINHEAVY"/>
</dbReference>
<evidence type="ECO:0000256" key="7">
    <source>
        <dbReference type="ARBA" id="ARBA00022846"/>
    </source>
</evidence>
<dbReference type="OrthoDB" id="3176171at2759"/>
<evidence type="ECO:0000313" key="18">
    <source>
        <dbReference type="EMBL" id="EDV21150.1"/>
    </source>
</evidence>
<keyword evidence="7" id="KW-0282">Flagellum</keyword>
<evidence type="ECO:0000256" key="13">
    <source>
        <dbReference type="ARBA" id="ARBA00059553"/>
    </source>
</evidence>
<dbReference type="GO" id="GO:0016887">
    <property type="term" value="F:ATP hydrolysis activity"/>
    <property type="evidence" value="ECO:0000318"/>
    <property type="project" value="GO_Central"/>
</dbReference>
<dbReference type="InterPro" id="IPR036961">
    <property type="entry name" value="Kinesin_motor_dom_sf"/>
</dbReference>
<dbReference type="GO" id="GO:0005524">
    <property type="term" value="F:ATP binding"/>
    <property type="evidence" value="ECO:0007669"/>
    <property type="project" value="UniProtKB-UniRule"/>
</dbReference>
<dbReference type="PhylomeDB" id="B3S877"/>
<dbReference type="OMA" id="PIKTIRH"/>
<dbReference type="eggNOG" id="KOG4280">
    <property type="taxonomic scope" value="Eukaryota"/>
</dbReference>
<dbReference type="PROSITE" id="PS50067">
    <property type="entry name" value="KINESIN_MOTOR_2"/>
    <property type="match status" value="1"/>
</dbReference>
<dbReference type="Gene3D" id="3.40.850.10">
    <property type="entry name" value="Kinesin motor domain"/>
    <property type="match status" value="1"/>
</dbReference>
<evidence type="ECO:0000256" key="10">
    <source>
        <dbReference type="ARBA" id="ARBA00023175"/>
    </source>
</evidence>
<dbReference type="Pfam" id="PF00225">
    <property type="entry name" value="Kinesin"/>
    <property type="match status" value="1"/>
</dbReference>
<feature type="domain" description="Kinesin motor" evidence="17">
    <location>
        <begin position="6"/>
        <end position="345"/>
    </location>
</feature>
<accession>B3S877</accession>
<evidence type="ECO:0000313" key="19">
    <source>
        <dbReference type="Proteomes" id="UP000009022"/>
    </source>
</evidence>
<name>B3S877_TRIAD</name>
<dbReference type="GO" id="GO:0003777">
    <property type="term" value="F:microtubule motor activity"/>
    <property type="evidence" value="ECO:0000318"/>
    <property type="project" value="GO_Central"/>
</dbReference>
<evidence type="ECO:0000256" key="2">
    <source>
        <dbReference type="ARBA" id="ARBA00022490"/>
    </source>
</evidence>
<evidence type="ECO:0000259" key="17">
    <source>
        <dbReference type="PROSITE" id="PS50067"/>
    </source>
</evidence>
<dbReference type="PROSITE" id="PS00411">
    <property type="entry name" value="KINESIN_MOTOR_1"/>
    <property type="match status" value="1"/>
</dbReference>
<dbReference type="CTD" id="6757692"/>
<comment type="subunit">
    <text evidence="14">Interacts with HYDIN.</text>
</comment>
<evidence type="ECO:0000256" key="5">
    <source>
        <dbReference type="ARBA" id="ARBA00022741"/>
    </source>
</evidence>
<dbReference type="Proteomes" id="UP000009022">
    <property type="component" value="Unassembled WGS sequence"/>
</dbReference>
<evidence type="ECO:0000256" key="14">
    <source>
        <dbReference type="ARBA" id="ARBA00063408"/>
    </source>
</evidence>
<dbReference type="GO" id="GO:0005871">
    <property type="term" value="C:kinesin complex"/>
    <property type="evidence" value="ECO:0000318"/>
    <property type="project" value="GO_Central"/>
</dbReference>
<dbReference type="STRING" id="10228.B3S877"/>
<dbReference type="SMART" id="SM00129">
    <property type="entry name" value="KISc"/>
    <property type="match status" value="1"/>
</dbReference>
<dbReference type="HOGENOM" id="CLU_001485_2_1_1"/>
<comment type="similarity">
    <text evidence="15 16">Belongs to the TRAFAC class myosin-kinesin ATPase superfamily. Kinesin family.</text>
</comment>
<dbReference type="GeneID" id="6757692"/>
<keyword evidence="9" id="KW-0969">Cilium</keyword>
<dbReference type="GO" id="GO:0008017">
    <property type="term" value="F:microtubule binding"/>
    <property type="evidence" value="ECO:0000318"/>
    <property type="project" value="GO_Central"/>
</dbReference>
<dbReference type="InParanoid" id="B3S877"/>
<dbReference type="PANTHER" id="PTHR47968:SF62">
    <property type="entry name" value="KINESIN FAMILY MEMBER 5A"/>
    <property type="match status" value="1"/>
</dbReference>
<dbReference type="GO" id="GO:0007018">
    <property type="term" value="P:microtubule-based movement"/>
    <property type="evidence" value="ECO:0000318"/>
    <property type="project" value="GO_Central"/>
</dbReference>
<proteinExistence type="inferred from homology"/>
<evidence type="ECO:0000256" key="15">
    <source>
        <dbReference type="PROSITE-ProRule" id="PRU00283"/>
    </source>
</evidence>
<dbReference type="InterPro" id="IPR001752">
    <property type="entry name" value="Kinesin_motor_dom"/>
</dbReference>